<comment type="caution">
    <text evidence="1">The sequence shown here is derived from an EMBL/GenBank/DDBJ whole genome shotgun (WGS) entry which is preliminary data.</text>
</comment>
<organism evidence="1 2">
    <name type="scientific">Larimichthys crocea</name>
    <name type="common">Large yellow croaker</name>
    <name type="synonym">Pseudosciaena crocea</name>
    <dbReference type="NCBI Taxonomy" id="215358"/>
    <lineage>
        <taxon>Eukaryota</taxon>
        <taxon>Metazoa</taxon>
        <taxon>Chordata</taxon>
        <taxon>Craniata</taxon>
        <taxon>Vertebrata</taxon>
        <taxon>Euteleostomi</taxon>
        <taxon>Actinopterygii</taxon>
        <taxon>Neopterygii</taxon>
        <taxon>Teleostei</taxon>
        <taxon>Neoteleostei</taxon>
        <taxon>Acanthomorphata</taxon>
        <taxon>Eupercaria</taxon>
        <taxon>Sciaenidae</taxon>
        <taxon>Larimichthys</taxon>
    </lineage>
</organism>
<sequence>MTSSRKVQNFPGRSWRDGEAGEEESPLTMFEVYQGRSREKIVLQRLIVIARLPHRLADRTELGAHYERLNFHLSKQYTFDHITGLLLIYPSVLLHVIESSRDVLLSVLKDLKDLQQETDCALLEAPKVVFMAHNPESRLFQQWSYKVLNVDQKPGDAEAKEQEEEEDSTETLVCTVLSALQKLGEHLETSKKADRGSVLDETPGLVISQAVLEKLLARADFLTPQEHLQMYDSPLNISMDCGQVIRSSFHTTV</sequence>
<reference evidence="1" key="1">
    <citation type="submission" date="2018-11" db="EMBL/GenBank/DDBJ databases">
        <title>The sequence and de novo assembly of Larimichthys crocea genome using PacBio and Hi-C technologies.</title>
        <authorList>
            <person name="Xu P."/>
            <person name="Chen B."/>
            <person name="Zhou Z."/>
            <person name="Ke Q."/>
            <person name="Wu Y."/>
            <person name="Bai H."/>
            <person name="Pu F."/>
        </authorList>
    </citation>
    <scope>NUCLEOTIDE SEQUENCE</scope>
    <source>
        <tissue evidence="1">Muscle</tissue>
    </source>
</reference>
<accession>A0ACD3RSA3</accession>
<dbReference type="Proteomes" id="UP000793456">
    <property type="component" value="Chromosome II"/>
</dbReference>
<evidence type="ECO:0000313" key="2">
    <source>
        <dbReference type="Proteomes" id="UP000793456"/>
    </source>
</evidence>
<gene>
    <name evidence="1" type="ORF">E3U43_012530</name>
</gene>
<evidence type="ECO:0000313" key="1">
    <source>
        <dbReference type="EMBL" id="TMS22265.1"/>
    </source>
</evidence>
<proteinExistence type="predicted"/>
<name>A0ACD3RSA3_LARCR</name>
<keyword evidence="2" id="KW-1185">Reference proteome</keyword>
<protein>
    <submittedName>
        <fullName evidence="1">Uncharacterized protein</fullName>
    </submittedName>
</protein>
<dbReference type="EMBL" id="CM011675">
    <property type="protein sequence ID" value="TMS22265.1"/>
    <property type="molecule type" value="Genomic_DNA"/>
</dbReference>